<protein>
    <submittedName>
        <fullName evidence="8">DUF4433 domain-containing protein</fullName>
    </submittedName>
</protein>
<feature type="active site" evidence="6">
    <location>
        <position position="180"/>
    </location>
</feature>
<dbReference type="GO" id="GO:0016757">
    <property type="term" value="F:glycosyltransferase activity"/>
    <property type="evidence" value="ECO:0007669"/>
    <property type="project" value="UniProtKB-UniRule"/>
</dbReference>
<keyword evidence="3 6" id="KW-0808">Transferase</keyword>
<evidence type="ECO:0000256" key="2">
    <source>
        <dbReference type="ARBA" id="ARBA00022676"/>
    </source>
</evidence>
<keyword evidence="9" id="KW-1185">Reference proteome</keyword>
<dbReference type="KEGG" id="mgor:H0P51_08120"/>
<evidence type="ECO:0000256" key="6">
    <source>
        <dbReference type="PROSITE-ProRule" id="PRU01362"/>
    </source>
</evidence>
<evidence type="ECO:0000256" key="1">
    <source>
        <dbReference type="ARBA" id="ARBA00022649"/>
    </source>
</evidence>
<dbReference type="Proteomes" id="UP000510682">
    <property type="component" value="Chromosome"/>
</dbReference>
<evidence type="ECO:0000259" key="7">
    <source>
        <dbReference type="PROSITE" id="PS52018"/>
    </source>
</evidence>
<keyword evidence="5 6" id="KW-0238">DNA-binding</keyword>
<reference evidence="9" key="3">
    <citation type="submission" date="2023-07" db="EMBL/GenBank/DDBJ databases">
        <title>Description of Mycobacterium gordonae subsp. intergordonae subsp.nov. and Mycobacterium gordonae subsp. gordonae subsp. nov.</title>
        <authorList>
            <person name="Huang H."/>
        </authorList>
    </citation>
    <scope>NUCLEOTIDE SEQUENCE [LARGE SCALE GENOMIC DNA]</scope>
    <source>
        <strain evidence="9">24</strain>
    </source>
</reference>
<comment type="caution">
    <text evidence="6">Lacks conserved residue(s) required for the propagation of feature annotation.</text>
</comment>
<sequence>MLVVMYRIWESGFAAVSPPGPSELNPADWIAWHFTHLGNVSSIAGRAALVCHSMGFPHVDIADHGIKNDRLSRRIDLPHPYPESVVGDHVPFYLAPRSPMLYRIANERHDQKSLVYFGVRLGDLIPEVTWCVSDGNARSEFTEFCASLDRVGSFVDFSTLKLKYWKSAEDSDRTRRRQAELLVHGRLPVSLVRYVVCKADETLAAARQALGVVGGMMQYQVEPRNYFMEIPDDR</sequence>
<comment type="catalytic activity">
    <reaction evidence="6">
        <text>a thymidine in DNA + NAD(+) = an N-(ADP-alpha-D-ribosyl)-thymidine in DNA + nicotinamide + H(+)</text>
        <dbReference type="Rhea" id="RHEA:71651"/>
        <dbReference type="Rhea" id="RHEA-COMP:13556"/>
        <dbReference type="Rhea" id="RHEA-COMP:18051"/>
        <dbReference type="ChEBI" id="CHEBI:15378"/>
        <dbReference type="ChEBI" id="CHEBI:17154"/>
        <dbReference type="ChEBI" id="CHEBI:57540"/>
        <dbReference type="ChEBI" id="CHEBI:137386"/>
        <dbReference type="ChEBI" id="CHEBI:191199"/>
    </reaction>
</comment>
<dbReference type="GO" id="GO:0016779">
    <property type="term" value="F:nucleotidyltransferase activity"/>
    <property type="evidence" value="ECO:0007669"/>
    <property type="project" value="UniProtKB-UniRule"/>
</dbReference>
<keyword evidence="2 6" id="KW-0328">Glycosyltransferase</keyword>
<proteinExistence type="inferred from homology"/>
<organism evidence="8 9">
    <name type="scientific">Mycobacterium vicinigordonae</name>
    <dbReference type="NCBI Taxonomy" id="1719132"/>
    <lineage>
        <taxon>Bacteria</taxon>
        <taxon>Bacillati</taxon>
        <taxon>Actinomycetota</taxon>
        <taxon>Actinomycetes</taxon>
        <taxon>Mycobacteriales</taxon>
        <taxon>Mycobacteriaceae</taxon>
        <taxon>Mycobacterium</taxon>
    </lineage>
</organism>
<reference evidence="9" key="1">
    <citation type="submission" date="2020-07" db="EMBL/GenBank/DDBJ databases">
        <title>Description of Mycobacterium gordonae subsp. intergordonae subsp.nov. and Mycobacterium gordonae subsp. gordonae subsp. nov.</title>
        <authorList>
            <person name="Yu X."/>
        </authorList>
    </citation>
    <scope>NUCLEOTIDE SEQUENCE [LARGE SCALE GENOMIC DNA]</scope>
    <source>
        <strain evidence="9">24</strain>
    </source>
</reference>
<keyword evidence="1 6" id="KW-1277">Toxin-antitoxin system</keyword>
<feature type="binding site" evidence="6">
    <location>
        <position position="70"/>
    </location>
    <ligand>
        <name>NAD(+)</name>
        <dbReference type="ChEBI" id="CHEBI:57540"/>
    </ligand>
</feature>
<feature type="active site" description="Proton acceptor" evidence="6">
    <location>
        <position position="70"/>
    </location>
</feature>
<name>A0A7D6I950_9MYCO</name>
<comment type="similarity">
    <text evidence="6">Belongs to the DarT ADP-ribosyltransferase family.</text>
</comment>
<reference evidence="8 9" key="2">
    <citation type="submission" date="2020-07" db="EMBL/GenBank/DDBJ databases">
        <authorList>
            <person name="Yu X."/>
        </authorList>
    </citation>
    <scope>NUCLEOTIDE SEQUENCE [LARGE SCALE GENOMIC DNA]</scope>
    <source>
        <strain evidence="9">24</strain>
    </source>
</reference>
<evidence type="ECO:0000313" key="9">
    <source>
        <dbReference type="Proteomes" id="UP000510682"/>
    </source>
</evidence>
<keyword evidence="4 6" id="KW-0548">Nucleotidyltransferase</keyword>
<dbReference type="InterPro" id="IPR029494">
    <property type="entry name" value="DarT"/>
</dbReference>
<evidence type="ECO:0000256" key="4">
    <source>
        <dbReference type="ARBA" id="ARBA00022695"/>
    </source>
</evidence>
<evidence type="ECO:0000256" key="3">
    <source>
        <dbReference type="ARBA" id="ARBA00022679"/>
    </source>
</evidence>
<dbReference type="Pfam" id="PF14487">
    <property type="entry name" value="DarT"/>
    <property type="match status" value="1"/>
</dbReference>
<evidence type="ECO:0000256" key="5">
    <source>
        <dbReference type="ARBA" id="ARBA00023125"/>
    </source>
</evidence>
<feature type="binding site" evidence="6">
    <location>
        <begin position="33"/>
        <end position="35"/>
    </location>
    <ligand>
        <name>NAD(+)</name>
        <dbReference type="ChEBI" id="CHEBI:57540"/>
    </ligand>
</feature>
<accession>A0A7D6I950</accession>
<dbReference type="EMBL" id="CP059165">
    <property type="protein sequence ID" value="QLL08856.1"/>
    <property type="molecule type" value="Genomic_DNA"/>
</dbReference>
<dbReference type="GO" id="GO:0003677">
    <property type="term" value="F:DNA binding"/>
    <property type="evidence" value="ECO:0007669"/>
    <property type="project" value="UniProtKB-UniRule"/>
</dbReference>
<dbReference type="AlphaFoldDB" id="A0A7D6I950"/>
<feature type="domain" description="DarT" evidence="7">
    <location>
        <begin position="29"/>
        <end position="227"/>
    </location>
</feature>
<gene>
    <name evidence="8" type="ORF">H0P51_08120</name>
</gene>
<dbReference type="PROSITE" id="PS52018">
    <property type="entry name" value="DART"/>
    <property type="match status" value="1"/>
</dbReference>
<evidence type="ECO:0000313" key="8">
    <source>
        <dbReference type="EMBL" id="QLL08856.1"/>
    </source>
</evidence>